<dbReference type="Proteomes" id="UP000037395">
    <property type="component" value="Unassembled WGS sequence"/>
</dbReference>
<reference evidence="2" key="5">
    <citation type="submission" date="2020-09" db="EMBL/GenBank/DDBJ databases">
        <authorList>
            <person name="Sun Q."/>
            <person name="Ohkuma M."/>
        </authorList>
    </citation>
    <scope>NUCLEOTIDE SEQUENCE</scope>
    <source>
        <strain evidence="2">JCM 4434</strain>
    </source>
</reference>
<reference evidence="3 4" key="2">
    <citation type="submission" date="2014-07" db="EMBL/GenBank/DDBJ databases">
        <authorList>
            <person name="Zhang J.E."/>
            <person name="Yang H."/>
            <person name="Guo J."/>
            <person name="Deng Z."/>
            <person name="Luo H."/>
            <person name="Luo M."/>
            <person name="Zhao B."/>
        </authorList>
    </citation>
    <scope>NUCLEOTIDE SEQUENCE [LARGE SCALE GENOMIC DNA]</scope>
    <source>
        <strain evidence="3">ATCC 10762</strain>
        <strain evidence="4">ATCC 10762 / DSM 40127 / CCM 3239 / JCM 4008 / LMG 5968 / NBRC 12843 / NCIMB 8234 / A-377</strain>
    </source>
</reference>
<evidence type="ECO:0000313" key="3">
    <source>
        <dbReference type="EMBL" id="OEV33453.1"/>
    </source>
</evidence>
<reference evidence="2" key="1">
    <citation type="journal article" date="2014" name="Int. J. Syst. Evol. Microbiol.">
        <title>Complete genome sequence of Corynebacterium casei LMG S-19264T (=DSM 44701T), isolated from a smear-ripened cheese.</title>
        <authorList>
            <consortium name="US DOE Joint Genome Institute (JGI-PGF)"/>
            <person name="Walter F."/>
            <person name="Albersmeier A."/>
            <person name="Kalinowski J."/>
            <person name="Ruckert C."/>
        </authorList>
    </citation>
    <scope>NUCLEOTIDE SEQUENCE</scope>
    <source>
        <strain evidence="2">JCM 4434</strain>
    </source>
</reference>
<dbReference type="EMBL" id="JPRF03000065">
    <property type="protein sequence ID" value="OEV33453.1"/>
    <property type="molecule type" value="Genomic_DNA"/>
</dbReference>
<name>A0A1E7MZ04_KITAU</name>
<dbReference type="GeneID" id="97483989"/>
<dbReference type="KEGG" id="kau:B6264_18045"/>
<protein>
    <submittedName>
        <fullName evidence="3">Uncharacterized protein</fullName>
    </submittedName>
</protein>
<dbReference type="EMBL" id="BMUB01000002">
    <property type="protein sequence ID" value="GGU60049.1"/>
    <property type="molecule type" value="Genomic_DNA"/>
</dbReference>
<reference evidence="4" key="3">
    <citation type="submission" date="2016-08" db="EMBL/GenBank/DDBJ databases">
        <title>Sequencing, assembly and comparative genomics of S. aureofaciens ATCC 10762.</title>
        <authorList>
            <person name="Gradnigo J.S."/>
            <person name="Johnson N."/>
            <person name="Somerville G.A."/>
        </authorList>
    </citation>
    <scope>NUCLEOTIDE SEQUENCE [LARGE SCALE GENOMIC DNA]</scope>
    <source>
        <strain evidence="4">ATCC 10762 / DSM 40127 / CCM 3239 / JCM 4008 / LMG 5968 / NBRC 12843 / NCIMB 8234 / A-377</strain>
    </source>
</reference>
<comment type="caution">
    <text evidence="3">The sequence shown here is derived from an EMBL/GenBank/DDBJ whole genome shotgun (WGS) entry which is preliminary data.</text>
</comment>
<dbReference type="RefSeq" id="WP_030555529.1">
    <property type="nucleotide sequence ID" value="NZ_BMUB01000002.1"/>
</dbReference>
<sequence length="61" mass="6457">MGNSQHHPLSGDGREGEQPLRRLLKSVLGSAPAPIPDLSDEELVAEVRKASAEGGPERASR</sequence>
<accession>A0A1E7MZ04</accession>
<dbReference type="Proteomes" id="UP000610124">
    <property type="component" value="Unassembled WGS sequence"/>
</dbReference>
<dbReference type="AlphaFoldDB" id="A0A1E7MZ04"/>
<reference evidence="3" key="4">
    <citation type="submission" date="2016-08" db="EMBL/GenBank/DDBJ databases">
        <title>Sequencing, Assembly and Comparative Genomics of S. aureofaciens ATCC 10762.</title>
        <authorList>
            <person name="Gradnigo J.S."/>
            <person name="Johnson N."/>
            <person name="Somerville G.A."/>
        </authorList>
    </citation>
    <scope>NUCLEOTIDE SEQUENCE [LARGE SCALE GENOMIC DNA]</scope>
    <source>
        <strain evidence="3">ATCC 10762</strain>
    </source>
</reference>
<gene>
    <name evidence="2" type="ORF">GCM10010502_08120</name>
    <name evidence="3" type="ORF">HS99_0012825</name>
</gene>
<feature type="region of interest" description="Disordered" evidence="1">
    <location>
        <begin position="1"/>
        <end position="40"/>
    </location>
</feature>
<keyword evidence="4" id="KW-1185">Reference proteome</keyword>
<evidence type="ECO:0000313" key="4">
    <source>
        <dbReference type="Proteomes" id="UP000037395"/>
    </source>
</evidence>
<organism evidence="3 4">
    <name type="scientific">Kitasatospora aureofaciens</name>
    <name type="common">Streptomyces aureofaciens</name>
    <dbReference type="NCBI Taxonomy" id="1894"/>
    <lineage>
        <taxon>Bacteria</taxon>
        <taxon>Bacillati</taxon>
        <taxon>Actinomycetota</taxon>
        <taxon>Actinomycetes</taxon>
        <taxon>Kitasatosporales</taxon>
        <taxon>Streptomycetaceae</taxon>
        <taxon>Kitasatospora</taxon>
    </lineage>
</organism>
<proteinExistence type="predicted"/>
<evidence type="ECO:0000256" key="1">
    <source>
        <dbReference type="SAM" id="MobiDB-lite"/>
    </source>
</evidence>
<accession>A0A8H9HI88</accession>
<evidence type="ECO:0000313" key="2">
    <source>
        <dbReference type="EMBL" id="GGU60049.1"/>
    </source>
</evidence>